<proteinExistence type="predicted"/>
<feature type="transmembrane region" description="Helical" evidence="1">
    <location>
        <begin position="169"/>
        <end position="186"/>
    </location>
</feature>
<keyword evidence="3" id="KW-1185">Reference proteome</keyword>
<feature type="transmembrane region" description="Helical" evidence="1">
    <location>
        <begin position="277"/>
        <end position="294"/>
    </location>
</feature>
<evidence type="ECO:0000256" key="1">
    <source>
        <dbReference type="SAM" id="Phobius"/>
    </source>
</evidence>
<organism evidence="2 3">
    <name type="scientific">Streptosporangium vulgare</name>
    <dbReference type="NCBI Taxonomy" id="46190"/>
    <lineage>
        <taxon>Bacteria</taxon>
        <taxon>Bacillati</taxon>
        <taxon>Actinomycetota</taxon>
        <taxon>Actinomycetes</taxon>
        <taxon>Streptosporangiales</taxon>
        <taxon>Streptosporangiaceae</taxon>
        <taxon>Streptosporangium</taxon>
    </lineage>
</organism>
<protein>
    <recommendedName>
        <fullName evidence="4">Polysaccharide biosynthesis protein</fullName>
    </recommendedName>
</protein>
<reference evidence="2 3" key="1">
    <citation type="submission" date="2024-09" db="EMBL/GenBank/DDBJ databases">
        <authorList>
            <person name="Sun Q."/>
            <person name="Mori K."/>
        </authorList>
    </citation>
    <scope>NUCLEOTIDE SEQUENCE [LARGE SCALE GENOMIC DNA]</scope>
    <source>
        <strain evidence="2 3">JCM 3028</strain>
    </source>
</reference>
<keyword evidence="1" id="KW-1133">Transmembrane helix</keyword>
<feature type="transmembrane region" description="Helical" evidence="1">
    <location>
        <begin position="99"/>
        <end position="125"/>
    </location>
</feature>
<keyword evidence="1" id="KW-0812">Transmembrane</keyword>
<feature type="transmembrane region" description="Helical" evidence="1">
    <location>
        <begin position="381"/>
        <end position="400"/>
    </location>
</feature>
<dbReference type="EMBL" id="JBHMBS010000039">
    <property type="protein sequence ID" value="MFB9681834.1"/>
    <property type="molecule type" value="Genomic_DNA"/>
</dbReference>
<comment type="caution">
    <text evidence="2">The sequence shown here is derived from an EMBL/GenBank/DDBJ whole genome shotgun (WGS) entry which is preliminary data.</text>
</comment>
<name>A0ABV5TS42_9ACTN</name>
<keyword evidence="1" id="KW-0472">Membrane</keyword>
<accession>A0ABV5TS42</accession>
<evidence type="ECO:0000313" key="3">
    <source>
        <dbReference type="Proteomes" id="UP001589610"/>
    </source>
</evidence>
<dbReference type="Proteomes" id="UP001589610">
    <property type="component" value="Unassembled WGS sequence"/>
</dbReference>
<feature type="transmembrane region" description="Helical" evidence="1">
    <location>
        <begin position="252"/>
        <end position="271"/>
    </location>
</feature>
<feature type="transmembrane region" description="Helical" evidence="1">
    <location>
        <begin position="192"/>
        <end position="210"/>
    </location>
</feature>
<feature type="transmembrane region" description="Helical" evidence="1">
    <location>
        <begin position="315"/>
        <end position="340"/>
    </location>
</feature>
<evidence type="ECO:0000313" key="2">
    <source>
        <dbReference type="EMBL" id="MFB9681834.1"/>
    </source>
</evidence>
<feature type="transmembrane region" description="Helical" evidence="1">
    <location>
        <begin position="346"/>
        <end position="369"/>
    </location>
</feature>
<dbReference type="RefSeq" id="WP_386163162.1">
    <property type="nucleotide sequence ID" value="NZ_JBHMBS010000039.1"/>
</dbReference>
<evidence type="ECO:0008006" key="4">
    <source>
        <dbReference type="Google" id="ProtNLM"/>
    </source>
</evidence>
<feature type="transmembrane region" description="Helical" evidence="1">
    <location>
        <begin position="406"/>
        <end position="428"/>
    </location>
</feature>
<sequence>MVNTLGRAVHRMRPPVRRHLRTFTSLTAAGLGEAVLPTLSLIALVRLTGTETSGQVIFAQSAATVWFLLCDPCLENAAQRFVPIEQQRSGRGSSLFMRLIRWDVAIGVAAACVGLVAVLAARLLGSLSDEFAFMLALAIVTRGAMSSYGTAGAAFALTDRLRALGALRTRCAVLSFGLSLGGLFLGGPLLYLVGQAAGALVMAAVFYLLATRELLTELGPAVARVRLPPGMIAFAVKTSMGTSVAGISDSGILALAGLLGGPTLVTILKIASAPGRFYANLAIPVAAMLYPRIIRTATTGAGRAPIIRDITRTTLLLAATGAATVAVALPVTDAVIGLAYGPHYAHLGVVAVVLLGAACVKGTVCWSNVLPLALGRPGRRLAYLLAEAGMLLGVLLFGSWTASGPFQASLCFAWGTLAVATLGTGFWIASLRRVTDLGCPDRE</sequence>
<gene>
    <name evidence="2" type="ORF">ACFFRH_40720</name>
</gene>
<feature type="transmembrane region" description="Helical" evidence="1">
    <location>
        <begin position="131"/>
        <end position="157"/>
    </location>
</feature>